<accession>A0A6N2XGZ4</accession>
<name>A0A6N2XGZ4_CLOIN</name>
<gene>
    <name evidence="2" type="ORF">CILFYP12_04384</name>
</gene>
<reference evidence="2" key="1">
    <citation type="submission" date="2019-11" db="EMBL/GenBank/DDBJ databases">
        <authorList>
            <person name="Feng L."/>
        </authorList>
    </citation>
    <scope>NUCLEOTIDE SEQUENCE</scope>
    <source>
        <strain evidence="2">CinnocuumLFYP12</strain>
    </source>
</reference>
<keyword evidence="1" id="KW-1133">Transmembrane helix</keyword>
<protein>
    <submittedName>
        <fullName evidence="2">Uncharacterized protein</fullName>
    </submittedName>
</protein>
<dbReference type="EMBL" id="CACRTE010000062">
    <property type="protein sequence ID" value="VYT53037.1"/>
    <property type="molecule type" value="Genomic_DNA"/>
</dbReference>
<feature type="transmembrane region" description="Helical" evidence="1">
    <location>
        <begin position="6"/>
        <end position="24"/>
    </location>
</feature>
<evidence type="ECO:0000313" key="2">
    <source>
        <dbReference type="EMBL" id="VYT53037.1"/>
    </source>
</evidence>
<evidence type="ECO:0000256" key="1">
    <source>
        <dbReference type="SAM" id="Phobius"/>
    </source>
</evidence>
<proteinExistence type="predicted"/>
<organism evidence="2">
    <name type="scientific">Clostridium innocuum</name>
    <dbReference type="NCBI Taxonomy" id="1522"/>
    <lineage>
        <taxon>Bacteria</taxon>
        <taxon>Bacillati</taxon>
        <taxon>Bacillota</taxon>
        <taxon>Clostridia</taxon>
        <taxon>Eubacteriales</taxon>
        <taxon>Clostridiaceae</taxon>
        <taxon>Clostridium</taxon>
    </lineage>
</organism>
<dbReference type="AlphaFoldDB" id="A0A6N2XGZ4"/>
<keyword evidence="1" id="KW-0812">Transmembrane</keyword>
<sequence>MNMIQIIIIAVCAIVMVGAMIFLFKHKKR</sequence>
<keyword evidence="1" id="KW-0472">Membrane</keyword>